<keyword evidence="5" id="KW-1185">Reference proteome</keyword>
<evidence type="ECO:0000313" key="4">
    <source>
        <dbReference type="EMBL" id="MDN4164288.1"/>
    </source>
</evidence>
<dbReference type="Pfam" id="PF00266">
    <property type="entry name" value="Aminotran_5"/>
    <property type="match status" value="1"/>
</dbReference>
<dbReference type="GO" id="GO:0008483">
    <property type="term" value="F:transaminase activity"/>
    <property type="evidence" value="ECO:0007669"/>
    <property type="project" value="UniProtKB-KW"/>
</dbReference>
<dbReference type="Gene3D" id="3.90.1150.10">
    <property type="entry name" value="Aspartate Aminotransferase, domain 1"/>
    <property type="match status" value="1"/>
</dbReference>
<gene>
    <name evidence="4" type="ORF">QWY31_02180</name>
</gene>
<comment type="caution">
    <text evidence="4">The sequence shown here is derived from an EMBL/GenBank/DDBJ whole genome shotgun (WGS) entry which is preliminary data.</text>
</comment>
<keyword evidence="4" id="KW-0032">Aminotransferase</keyword>
<dbReference type="Gene3D" id="3.40.640.10">
    <property type="entry name" value="Type I PLP-dependent aspartate aminotransferase-like (Major domain)"/>
    <property type="match status" value="1"/>
</dbReference>
<dbReference type="InterPro" id="IPR015421">
    <property type="entry name" value="PyrdxlP-dep_Trfase_major"/>
</dbReference>
<evidence type="ECO:0000256" key="1">
    <source>
        <dbReference type="ARBA" id="ARBA00001933"/>
    </source>
</evidence>
<comment type="cofactor">
    <cofactor evidence="1">
        <name>pyridoxal 5'-phosphate</name>
        <dbReference type="ChEBI" id="CHEBI:597326"/>
    </cofactor>
</comment>
<protein>
    <submittedName>
        <fullName evidence="4">Aminotransferase class V-fold PLP-dependent enzyme</fullName>
    </submittedName>
</protein>
<feature type="domain" description="Aminotransferase class V" evidence="3">
    <location>
        <begin position="9"/>
        <end position="298"/>
    </location>
</feature>
<dbReference type="PANTHER" id="PTHR21152:SF40">
    <property type="entry name" value="ALANINE--GLYOXYLATE AMINOTRANSFERASE"/>
    <property type="match status" value="1"/>
</dbReference>
<dbReference type="InterPro" id="IPR015424">
    <property type="entry name" value="PyrdxlP-dep_Trfase"/>
</dbReference>
<dbReference type="RefSeq" id="WP_320002814.1">
    <property type="nucleotide sequence ID" value="NZ_JAUHJS010000001.1"/>
</dbReference>
<name>A0ABT8F1M9_9BACT</name>
<dbReference type="InterPro" id="IPR000192">
    <property type="entry name" value="Aminotrans_V_dom"/>
</dbReference>
<keyword evidence="4" id="KW-0808">Transferase</keyword>
<evidence type="ECO:0000313" key="5">
    <source>
        <dbReference type="Proteomes" id="UP001168552"/>
    </source>
</evidence>
<dbReference type="EMBL" id="JAUHJS010000001">
    <property type="protein sequence ID" value="MDN4164288.1"/>
    <property type="molecule type" value="Genomic_DNA"/>
</dbReference>
<keyword evidence="2" id="KW-0663">Pyridoxal phosphate</keyword>
<reference evidence="4" key="1">
    <citation type="submission" date="2023-06" db="EMBL/GenBank/DDBJ databases">
        <title>Cytophagales bacterium Strain LB-30, isolated from soil.</title>
        <authorList>
            <person name="Liu B."/>
        </authorList>
    </citation>
    <scope>NUCLEOTIDE SEQUENCE</scope>
    <source>
        <strain evidence="4">LB-30</strain>
    </source>
</reference>
<dbReference type="Proteomes" id="UP001168552">
    <property type="component" value="Unassembled WGS sequence"/>
</dbReference>
<accession>A0ABT8F1M9</accession>
<dbReference type="InterPro" id="IPR015422">
    <property type="entry name" value="PyrdxlP-dep_Trfase_small"/>
</dbReference>
<proteinExistence type="predicted"/>
<sequence>MKSTFFPGPSKVYPQVGRYMQDAFSQGILSLNHRSKEFMAICENTVRLMHEKLNIPSDYRIFFTSSSTECWEIHAQSLVAKQSHHLYNGAFGKKWFEYAKNLRPASTGVAFSYDSSVLSQLETLPKKAEWLCITQNETSNGTQVRPSDLQKIRKQFPHLLIAADATSSLGGIDVGIAHADFWHASVQKCLGLPAGLGIMICSPKAMEKAKQVNHTGVYNTLLNIAKNMEQFQTAYTPNVLGIYLLMRVLESLPTIAEVEAKLVKRRAAWHRFFAPFAQLKVLTPQESMASDTVICVQAEPSLVKEIIEKGKKEDILIGGGYGDLKPETFRIANFPAISEAEIIRLKRFLKKHVK</sequence>
<evidence type="ECO:0000256" key="2">
    <source>
        <dbReference type="ARBA" id="ARBA00022898"/>
    </source>
</evidence>
<organism evidence="4 5">
    <name type="scientific">Shiella aurantiaca</name>
    <dbReference type="NCBI Taxonomy" id="3058365"/>
    <lineage>
        <taxon>Bacteria</taxon>
        <taxon>Pseudomonadati</taxon>
        <taxon>Bacteroidota</taxon>
        <taxon>Cytophagia</taxon>
        <taxon>Cytophagales</taxon>
        <taxon>Shiellaceae</taxon>
        <taxon>Shiella</taxon>
    </lineage>
</organism>
<dbReference type="SUPFAM" id="SSF53383">
    <property type="entry name" value="PLP-dependent transferases"/>
    <property type="match status" value="1"/>
</dbReference>
<evidence type="ECO:0000259" key="3">
    <source>
        <dbReference type="Pfam" id="PF00266"/>
    </source>
</evidence>
<dbReference type="PANTHER" id="PTHR21152">
    <property type="entry name" value="AMINOTRANSFERASE CLASS V"/>
    <property type="match status" value="1"/>
</dbReference>